<dbReference type="InParanoid" id="A0A3A9JDS5"/>
<gene>
    <name evidence="1" type="ORF">D6Z83_08250</name>
    <name evidence="2" type="ORF">EBE87_23060</name>
</gene>
<organism evidence="1 4">
    <name type="scientific">Teichococcus wenyumeiae</name>
    <dbReference type="NCBI Taxonomy" id="2478470"/>
    <lineage>
        <taxon>Bacteria</taxon>
        <taxon>Pseudomonadati</taxon>
        <taxon>Pseudomonadota</taxon>
        <taxon>Alphaproteobacteria</taxon>
        <taxon>Acetobacterales</taxon>
        <taxon>Roseomonadaceae</taxon>
        <taxon>Roseomonas</taxon>
    </lineage>
</organism>
<proteinExistence type="predicted"/>
<dbReference type="EMBL" id="RAQU01000036">
    <property type="protein sequence ID" value="RKK04692.1"/>
    <property type="molecule type" value="Genomic_DNA"/>
</dbReference>
<comment type="caution">
    <text evidence="1">The sequence shown here is derived from an EMBL/GenBank/DDBJ whole genome shotgun (WGS) entry which is preliminary data.</text>
</comment>
<protein>
    <submittedName>
        <fullName evidence="1">DUF3018 family protein</fullName>
    </submittedName>
</protein>
<dbReference type="InterPro" id="IPR021558">
    <property type="entry name" value="MazE-like"/>
</dbReference>
<name>A0A3A9JDS5_9PROT</name>
<evidence type="ECO:0000313" key="3">
    <source>
        <dbReference type="Proteomes" id="UP000274097"/>
    </source>
</evidence>
<keyword evidence="3" id="KW-1185">Reference proteome</keyword>
<dbReference type="EMBL" id="RFLX01000032">
    <property type="protein sequence ID" value="RMI17339.1"/>
    <property type="molecule type" value="Genomic_DNA"/>
</dbReference>
<dbReference type="Pfam" id="PF11455">
    <property type="entry name" value="MazE-like"/>
    <property type="match status" value="1"/>
</dbReference>
<evidence type="ECO:0000313" key="4">
    <source>
        <dbReference type="Proteomes" id="UP000278036"/>
    </source>
</evidence>
<evidence type="ECO:0000313" key="2">
    <source>
        <dbReference type="EMBL" id="RMI17339.1"/>
    </source>
</evidence>
<sequence length="56" mass="6239">MRAQGLRLLQIWVPDTTRPGFAEEARRSALAVNRSLHAAEDQAFIDSISEGLSEKE</sequence>
<dbReference type="AlphaFoldDB" id="A0A3A9JDS5"/>
<reference evidence="1 4" key="1">
    <citation type="submission" date="2018-09" db="EMBL/GenBank/DDBJ databases">
        <title>Roseomonas sp. nov., isolated from feces of Tibetan antelopes in the Qinghai-Tibet plateau, China.</title>
        <authorList>
            <person name="Tian Z."/>
        </authorList>
    </citation>
    <scope>NUCLEOTIDE SEQUENCE [LARGE SCALE GENOMIC DNA]</scope>
    <source>
        <strain evidence="2 3">Z23</strain>
        <strain evidence="1 4">Z24</strain>
    </source>
</reference>
<dbReference type="OrthoDB" id="3734119at2"/>
<accession>A0A3A9JDS5</accession>
<dbReference type="Proteomes" id="UP000278036">
    <property type="component" value="Unassembled WGS sequence"/>
</dbReference>
<evidence type="ECO:0000313" key="1">
    <source>
        <dbReference type="EMBL" id="RKK04692.1"/>
    </source>
</evidence>
<dbReference type="Proteomes" id="UP000274097">
    <property type="component" value="Unassembled WGS sequence"/>
</dbReference>